<proteinExistence type="predicted"/>
<feature type="compositionally biased region" description="Basic residues" evidence="1">
    <location>
        <begin position="55"/>
        <end position="72"/>
    </location>
</feature>
<feature type="compositionally biased region" description="Basic residues" evidence="1">
    <location>
        <begin position="9"/>
        <end position="19"/>
    </location>
</feature>
<protein>
    <submittedName>
        <fullName evidence="2">Uncharacterized protein</fullName>
    </submittedName>
</protein>
<evidence type="ECO:0000256" key="1">
    <source>
        <dbReference type="SAM" id="MobiDB-lite"/>
    </source>
</evidence>
<dbReference type="EMBL" id="GG745328">
    <property type="protein sequence ID" value="KNE54118.1"/>
    <property type="molecule type" value="Genomic_DNA"/>
</dbReference>
<gene>
    <name evidence="2" type="ORF">AMAG_00122</name>
</gene>
<evidence type="ECO:0000313" key="3">
    <source>
        <dbReference type="Proteomes" id="UP000054350"/>
    </source>
</evidence>
<accession>A0A0L0RV05</accession>
<evidence type="ECO:0000313" key="2">
    <source>
        <dbReference type="EMBL" id="KNE54118.1"/>
    </source>
</evidence>
<keyword evidence="3" id="KW-1185">Reference proteome</keyword>
<reference evidence="2 3" key="1">
    <citation type="submission" date="2009-11" db="EMBL/GenBank/DDBJ databases">
        <title>Annotation of Allomyces macrogynus ATCC 38327.</title>
        <authorList>
            <consortium name="The Broad Institute Genome Sequencing Platform"/>
            <person name="Russ C."/>
            <person name="Cuomo C."/>
            <person name="Burger G."/>
            <person name="Gray M.W."/>
            <person name="Holland P.W.H."/>
            <person name="King N."/>
            <person name="Lang F.B.F."/>
            <person name="Roger A.J."/>
            <person name="Ruiz-Trillo I."/>
            <person name="Young S.K."/>
            <person name="Zeng Q."/>
            <person name="Gargeya S."/>
            <person name="Fitzgerald M."/>
            <person name="Haas B."/>
            <person name="Abouelleil A."/>
            <person name="Alvarado L."/>
            <person name="Arachchi H.M."/>
            <person name="Berlin A."/>
            <person name="Chapman S.B."/>
            <person name="Gearin G."/>
            <person name="Goldberg J."/>
            <person name="Griggs A."/>
            <person name="Gujja S."/>
            <person name="Hansen M."/>
            <person name="Heiman D."/>
            <person name="Howarth C."/>
            <person name="Larimer J."/>
            <person name="Lui A."/>
            <person name="MacDonald P.J.P."/>
            <person name="McCowen C."/>
            <person name="Montmayeur A."/>
            <person name="Murphy C."/>
            <person name="Neiman D."/>
            <person name="Pearson M."/>
            <person name="Priest M."/>
            <person name="Roberts A."/>
            <person name="Saif S."/>
            <person name="Shea T."/>
            <person name="Sisk P."/>
            <person name="Stolte C."/>
            <person name="Sykes S."/>
            <person name="Wortman J."/>
            <person name="Nusbaum C."/>
            <person name="Birren B."/>
        </authorList>
    </citation>
    <scope>NUCLEOTIDE SEQUENCE [LARGE SCALE GENOMIC DNA]</scope>
    <source>
        <strain evidence="2 3">ATCC 38327</strain>
    </source>
</reference>
<name>A0A0L0RV05_ALLM3</name>
<dbReference type="OrthoDB" id="10308714at2759"/>
<feature type="region of interest" description="Disordered" evidence="1">
    <location>
        <begin position="207"/>
        <end position="226"/>
    </location>
</feature>
<dbReference type="AlphaFoldDB" id="A0A0L0RV05"/>
<feature type="region of interest" description="Disordered" evidence="1">
    <location>
        <begin position="1"/>
        <end position="39"/>
    </location>
</feature>
<sequence>MPLHPVARPARRRPHRPRSRQLSEPRHPRHTRPTRPGSATCAICHLSCRSMPRLRAQRRPRPNRSSTTRRPRQAISPPRHPRAAHGLLSLLAVRCHRHRDRAHQRLAYRHPARSATGWEGYAAAQATVLSKRQTNLITKITEAHELVDSVTDLCLGRAKLAHRLESGLDQVHGLQTSVLDLETQFTRLLDLTAELLGEGEVEYLRRDDDHLRHDPASTAHARNGAA</sequence>
<organism evidence="2 3">
    <name type="scientific">Allomyces macrogynus (strain ATCC 38327)</name>
    <name type="common">Allomyces javanicus var. macrogynus</name>
    <dbReference type="NCBI Taxonomy" id="578462"/>
    <lineage>
        <taxon>Eukaryota</taxon>
        <taxon>Fungi</taxon>
        <taxon>Fungi incertae sedis</taxon>
        <taxon>Blastocladiomycota</taxon>
        <taxon>Blastocladiomycetes</taxon>
        <taxon>Blastocladiales</taxon>
        <taxon>Blastocladiaceae</taxon>
        <taxon>Allomyces</taxon>
    </lineage>
</organism>
<dbReference type="Proteomes" id="UP000054350">
    <property type="component" value="Unassembled WGS sequence"/>
</dbReference>
<feature type="region of interest" description="Disordered" evidence="1">
    <location>
        <begin position="52"/>
        <end position="83"/>
    </location>
</feature>
<dbReference type="VEuPathDB" id="FungiDB:AMAG_00122"/>
<reference evidence="3" key="2">
    <citation type="submission" date="2009-11" db="EMBL/GenBank/DDBJ databases">
        <title>The Genome Sequence of Allomyces macrogynus strain ATCC 38327.</title>
        <authorList>
            <consortium name="The Broad Institute Genome Sequencing Platform"/>
            <person name="Russ C."/>
            <person name="Cuomo C."/>
            <person name="Shea T."/>
            <person name="Young S.K."/>
            <person name="Zeng Q."/>
            <person name="Koehrsen M."/>
            <person name="Haas B."/>
            <person name="Borodovsky M."/>
            <person name="Guigo R."/>
            <person name="Alvarado L."/>
            <person name="Berlin A."/>
            <person name="Borenstein D."/>
            <person name="Chen Z."/>
            <person name="Engels R."/>
            <person name="Freedman E."/>
            <person name="Gellesch M."/>
            <person name="Goldberg J."/>
            <person name="Griggs A."/>
            <person name="Gujja S."/>
            <person name="Heiman D."/>
            <person name="Hepburn T."/>
            <person name="Howarth C."/>
            <person name="Jen D."/>
            <person name="Larson L."/>
            <person name="Lewis B."/>
            <person name="Mehta T."/>
            <person name="Park D."/>
            <person name="Pearson M."/>
            <person name="Roberts A."/>
            <person name="Saif S."/>
            <person name="Shenoy N."/>
            <person name="Sisk P."/>
            <person name="Stolte C."/>
            <person name="Sykes S."/>
            <person name="Walk T."/>
            <person name="White J."/>
            <person name="Yandava C."/>
            <person name="Burger G."/>
            <person name="Gray M.W."/>
            <person name="Holland P.W.H."/>
            <person name="King N."/>
            <person name="Lang F.B.F."/>
            <person name="Roger A.J."/>
            <person name="Ruiz-Trillo I."/>
            <person name="Lander E."/>
            <person name="Nusbaum C."/>
        </authorList>
    </citation>
    <scope>NUCLEOTIDE SEQUENCE [LARGE SCALE GENOMIC DNA]</scope>
    <source>
        <strain evidence="3">ATCC 38327</strain>
    </source>
</reference>